<keyword evidence="2 6" id="KW-0145">Chemotaxis</keyword>
<reference evidence="11 12" key="1">
    <citation type="submission" date="2020-12" db="EMBL/GenBank/DDBJ databases">
        <authorList>
            <person name="Shan Y."/>
        </authorList>
    </citation>
    <scope>NUCLEOTIDE SEQUENCE [LARGE SCALE GENOMIC DNA]</scope>
    <source>
        <strain evidence="12">csc3.9</strain>
    </source>
</reference>
<dbReference type="InterPro" id="IPR008248">
    <property type="entry name" value="CheB-like"/>
</dbReference>
<dbReference type="Pfam" id="PF00072">
    <property type="entry name" value="Response_reg"/>
    <property type="match status" value="1"/>
</dbReference>
<evidence type="ECO:0000256" key="8">
    <source>
        <dbReference type="PROSITE-ProRule" id="PRU00169"/>
    </source>
</evidence>
<dbReference type="EMBL" id="CP066167">
    <property type="protein sequence ID" value="QQD17784.1"/>
    <property type="molecule type" value="Genomic_DNA"/>
</dbReference>
<dbReference type="RefSeq" id="WP_198569283.1">
    <property type="nucleotide sequence ID" value="NZ_CP066167.1"/>
</dbReference>
<evidence type="ECO:0000256" key="6">
    <source>
        <dbReference type="HAMAP-Rule" id="MF_00099"/>
    </source>
</evidence>
<dbReference type="Pfam" id="PF01339">
    <property type="entry name" value="CheB_methylest"/>
    <property type="match status" value="1"/>
</dbReference>
<dbReference type="GO" id="GO:0000156">
    <property type="term" value="F:phosphorelay response regulator activity"/>
    <property type="evidence" value="ECO:0007669"/>
    <property type="project" value="InterPro"/>
</dbReference>
<name>A0A7T4QZP9_9GAMM</name>
<evidence type="ECO:0000256" key="5">
    <source>
        <dbReference type="ARBA" id="ARBA00048267"/>
    </source>
</evidence>
<gene>
    <name evidence="6" type="primary">cheB</name>
    <name evidence="11" type="ORF">I6N98_15795</name>
</gene>
<dbReference type="NCBIfam" id="NF001965">
    <property type="entry name" value="PRK00742.1"/>
    <property type="match status" value="1"/>
</dbReference>
<feature type="active site" evidence="6 7">
    <location>
        <position position="300"/>
    </location>
</feature>
<dbReference type="HAMAP" id="MF_00099">
    <property type="entry name" value="CheB_chemtxs"/>
    <property type="match status" value="1"/>
</dbReference>
<dbReference type="InterPro" id="IPR035909">
    <property type="entry name" value="CheB_C"/>
</dbReference>
<feature type="domain" description="Response regulatory" evidence="9">
    <location>
        <begin position="9"/>
        <end position="126"/>
    </location>
</feature>
<comment type="PTM">
    <text evidence="6">Phosphorylated by CheA. Phosphorylation of the N-terminal regulatory domain activates the methylesterase activity.</text>
</comment>
<dbReference type="KEGG" id="snan:I6N98_15795"/>
<dbReference type="CDD" id="cd16432">
    <property type="entry name" value="CheB_Rec"/>
    <property type="match status" value="1"/>
</dbReference>
<evidence type="ECO:0000256" key="1">
    <source>
        <dbReference type="ARBA" id="ARBA00022490"/>
    </source>
</evidence>
<feature type="active site" evidence="6 7">
    <location>
        <position position="204"/>
    </location>
</feature>
<dbReference type="EC" id="3.1.1.61" evidence="6"/>
<comment type="subcellular location">
    <subcellularLocation>
        <location evidence="6">Cytoplasm</location>
    </subcellularLocation>
</comment>
<dbReference type="SUPFAM" id="SSF52738">
    <property type="entry name" value="Methylesterase CheB, C-terminal domain"/>
    <property type="match status" value="1"/>
</dbReference>
<dbReference type="PIRSF" id="PIRSF000876">
    <property type="entry name" value="RR_chemtxs_CheB"/>
    <property type="match status" value="1"/>
</dbReference>
<dbReference type="Gene3D" id="3.40.50.2300">
    <property type="match status" value="1"/>
</dbReference>
<evidence type="ECO:0000259" key="10">
    <source>
        <dbReference type="PROSITE" id="PS50122"/>
    </source>
</evidence>
<dbReference type="GO" id="GO:0008984">
    <property type="term" value="F:protein-glutamate methylesterase activity"/>
    <property type="evidence" value="ECO:0007669"/>
    <property type="project" value="UniProtKB-UniRule"/>
</dbReference>
<feature type="domain" description="CheB-type methylesterase" evidence="10">
    <location>
        <begin position="166"/>
        <end position="358"/>
    </location>
</feature>
<dbReference type="InterPro" id="IPR000673">
    <property type="entry name" value="Sig_transdc_resp-reg_Me-estase"/>
</dbReference>
<dbReference type="CDD" id="cd17541">
    <property type="entry name" value="REC_CheB-like"/>
    <property type="match status" value="1"/>
</dbReference>
<comment type="catalytic activity">
    <reaction evidence="6">
        <text>L-glutaminyl-[protein] + H2O = L-glutamyl-[protein] + NH4(+)</text>
        <dbReference type="Rhea" id="RHEA:16441"/>
        <dbReference type="Rhea" id="RHEA-COMP:10207"/>
        <dbReference type="Rhea" id="RHEA-COMP:10208"/>
        <dbReference type="ChEBI" id="CHEBI:15377"/>
        <dbReference type="ChEBI" id="CHEBI:28938"/>
        <dbReference type="ChEBI" id="CHEBI:29973"/>
        <dbReference type="ChEBI" id="CHEBI:30011"/>
        <dbReference type="EC" id="3.5.1.44"/>
    </reaction>
</comment>
<dbReference type="PANTHER" id="PTHR42872:SF6">
    <property type="entry name" value="PROTEIN-GLUTAMATE METHYLESTERASE_PROTEIN-GLUTAMINE GLUTAMINASE"/>
    <property type="match status" value="1"/>
</dbReference>
<keyword evidence="1 6" id="KW-0963">Cytoplasm</keyword>
<evidence type="ECO:0000259" key="9">
    <source>
        <dbReference type="PROSITE" id="PS50110"/>
    </source>
</evidence>
<dbReference type="InterPro" id="IPR011006">
    <property type="entry name" value="CheY-like_superfamily"/>
</dbReference>
<accession>A0A7T4QZP9</accession>
<dbReference type="AlphaFoldDB" id="A0A7T4QZP9"/>
<feature type="modified residue" description="4-aspartylphosphate" evidence="6 8">
    <location>
        <position position="60"/>
    </location>
</feature>
<dbReference type="GO" id="GO:0005737">
    <property type="term" value="C:cytoplasm"/>
    <property type="evidence" value="ECO:0007669"/>
    <property type="project" value="UniProtKB-SubCell"/>
</dbReference>
<comment type="catalytic activity">
    <reaction evidence="5 6">
        <text>[protein]-L-glutamate 5-O-methyl ester + H2O = L-glutamyl-[protein] + methanol + H(+)</text>
        <dbReference type="Rhea" id="RHEA:23236"/>
        <dbReference type="Rhea" id="RHEA-COMP:10208"/>
        <dbReference type="Rhea" id="RHEA-COMP:10311"/>
        <dbReference type="ChEBI" id="CHEBI:15377"/>
        <dbReference type="ChEBI" id="CHEBI:15378"/>
        <dbReference type="ChEBI" id="CHEBI:17790"/>
        <dbReference type="ChEBI" id="CHEBI:29973"/>
        <dbReference type="ChEBI" id="CHEBI:82795"/>
        <dbReference type="EC" id="3.1.1.61"/>
    </reaction>
</comment>
<dbReference type="SMART" id="SM00448">
    <property type="entry name" value="REC"/>
    <property type="match status" value="1"/>
</dbReference>
<dbReference type="PANTHER" id="PTHR42872">
    <property type="entry name" value="PROTEIN-GLUTAMATE METHYLESTERASE/PROTEIN-GLUTAMINE GLUTAMINASE"/>
    <property type="match status" value="1"/>
</dbReference>
<dbReference type="PROSITE" id="PS50110">
    <property type="entry name" value="RESPONSE_REGULATORY"/>
    <property type="match status" value="1"/>
</dbReference>
<dbReference type="GO" id="GO:0006935">
    <property type="term" value="P:chemotaxis"/>
    <property type="evidence" value="ECO:0007669"/>
    <property type="project" value="UniProtKB-UniRule"/>
</dbReference>
<evidence type="ECO:0000313" key="11">
    <source>
        <dbReference type="EMBL" id="QQD17784.1"/>
    </source>
</evidence>
<feature type="active site" evidence="6 7">
    <location>
        <position position="178"/>
    </location>
</feature>
<dbReference type="SUPFAM" id="SSF52172">
    <property type="entry name" value="CheY-like"/>
    <property type="match status" value="1"/>
</dbReference>
<evidence type="ECO:0000256" key="7">
    <source>
        <dbReference type="PROSITE-ProRule" id="PRU00050"/>
    </source>
</evidence>
<dbReference type="GO" id="GO:0050568">
    <property type="term" value="F:protein-glutamine glutaminase activity"/>
    <property type="evidence" value="ECO:0007669"/>
    <property type="project" value="UniProtKB-UniRule"/>
</dbReference>
<sequence>MPEQNRRIRVLVVDDSVLMRHVLSEILNSDPDIEVVGVASDPYIARQKIKQLNPDVLTLDVEMPKMDGLQFLRNLMRLRPMPVVMISSLTQQGASVTLEALELGAVDFISKPEIDIAEKLKDYAEQIIEKVKTASVAQVAQLSDAQAKAITSRKPVVQTGGEQLSFKTTDQVIAIGASTGGTEAIREVLENLPADTPGIVIVQHIPGMFSGPFAARMNGVSQMEVCEARHDQRVMHGHVYIAPGDQHLSLRRDGARYYCKLSDAEPVNRHRPSVDVLMHSVAQQVGKNAIGVMLTGMGKDGAEGMLAMRNAGAATLVQDEASSVVWGMPGAAAKLGAAGEVLPLTKIAGRITELYAAMRPSAKTA</sequence>
<comment type="similarity">
    <text evidence="6">Belongs to the CheB family.</text>
</comment>
<comment type="domain">
    <text evidence="6">Contains a C-terminal catalytic domain, and an N-terminal region which modulates catalytic activity.</text>
</comment>
<keyword evidence="3 6" id="KW-0597">Phosphoprotein</keyword>
<dbReference type="InterPro" id="IPR001789">
    <property type="entry name" value="Sig_transdc_resp-reg_receiver"/>
</dbReference>
<protein>
    <recommendedName>
        <fullName evidence="6">Protein-glutamate methylesterase/protein-glutamine glutaminase</fullName>
        <ecNumber evidence="6">3.1.1.61</ecNumber>
        <ecNumber evidence="6">3.5.1.44</ecNumber>
    </recommendedName>
</protein>
<evidence type="ECO:0000256" key="3">
    <source>
        <dbReference type="ARBA" id="ARBA00022553"/>
    </source>
</evidence>
<dbReference type="NCBIfam" id="NF009206">
    <property type="entry name" value="PRK12555.1"/>
    <property type="match status" value="1"/>
</dbReference>
<comment type="function">
    <text evidence="6">Involved in chemotaxis. Part of a chemotaxis signal transduction system that modulates chemotaxis in response to various stimuli. Catalyzes the demethylation of specific methylglutamate residues introduced into the chemoreceptors (methyl-accepting chemotaxis proteins or MCP) by CheR. Also mediates the irreversible deamidation of specific glutamine residues to glutamic acid.</text>
</comment>
<evidence type="ECO:0000313" key="12">
    <source>
        <dbReference type="Proteomes" id="UP000596063"/>
    </source>
</evidence>
<dbReference type="Proteomes" id="UP000596063">
    <property type="component" value="Chromosome"/>
</dbReference>
<dbReference type="PROSITE" id="PS50122">
    <property type="entry name" value="CHEB"/>
    <property type="match status" value="1"/>
</dbReference>
<dbReference type="EC" id="3.5.1.44" evidence="6"/>
<evidence type="ECO:0000256" key="4">
    <source>
        <dbReference type="ARBA" id="ARBA00022801"/>
    </source>
</evidence>
<organism evidence="11 12">
    <name type="scientific">Spongiibacter nanhainus</name>
    <dbReference type="NCBI Taxonomy" id="2794344"/>
    <lineage>
        <taxon>Bacteria</taxon>
        <taxon>Pseudomonadati</taxon>
        <taxon>Pseudomonadota</taxon>
        <taxon>Gammaproteobacteria</taxon>
        <taxon>Cellvibrionales</taxon>
        <taxon>Spongiibacteraceae</taxon>
        <taxon>Spongiibacter</taxon>
    </lineage>
</organism>
<proteinExistence type="inferred from homology"/>
<keyword evidence="12" id="KW-1185">Reference proteome</keyword>
<dbReference type="FunFam" id="3.40.50.2300:FF:000060">
    <property type="entry name" value="Protein-glutamate methylesterase/protein-glutamine glutaminase"/>
    <property type="match status" value="1"/>
</dbReference>
<evidence type="ECO:0000256" key="2">
    <source>
        <dbReference type="ARBA" id="ARBA00022500"/>
    </source>
</evidence>
<keyword evidence="4 6" id="KW-0378">Hydrolase</keyword>
<dbReference type="Gene3D" id="3.40.50.180">
    <property type="entry name" value="Methylesterase CheB, C-terminal domain"/>
    <property type="match status" value="1"/>
</dbReference>